<comment type="caution">
    <text evidence="1">The sequence shown here is derived from an EMBL/GenBank/DDBJ whole genome shotgun (WGS) entry which is preliminary data.</text>
</comment>
<gene>
    <name evidence="1" type="ORF">HJG59_007786</name>
</gene>
<proteinExistence type="predicted"/>
<evidence type="ECO:0000313" key="1">
    <source>
        <dbReference type="EMBL" id="KAF6500727.1"/>
    </source>
</evidence>
<dbReference type="EMBL" id="JACASF010000001">
    <property type="protein sequence ID" value="KAF6500727.1"/>
    <property type="molecule type" value="Genomic_DNA"/>
</dbReference>
<name>A0A7J8JV47_MOLMO</name>
<reference evidence="1 2" key="1">
    <citation type="journal article" date="2020" name="Nature">
        <title>Six reference-quality genomes reveal evolution of bat adaptations.</title>
        <authorList>
            <person name="Jebb D."/>
            <person name="Huang Z."/>
            <person name="Pippel M."/>
            <person name="Hughes G.M."/>
            <person name="Lavrichenko K."/>
            <person name="Devanna P."/>
            <person name="Winkler S."/>
            <person name="Jermiin L.S."/>
            <person name="Skirmuntt E.C."/>
            <person name="Katzourakis A."/>
            <person name="Burkitt-Gray L."/>
            <person name="Ray D.A."/>
            <person name="Sullivan K.A.M."/>
            <person name="Roscito J.G."/>
            <person name="Kirilenko B.M."/>
            <person name="Davalos L.M."/>
            <person name="Corthals A.P."/>
            <person name="Power M.L."/>
            <person name="Jones G."/>
            <person name="Ransome R.D."/>
            <person name="Dechmann D.K.N."/>
            <person name="Locatelli A.G."/>
            <person name="Puechmaille S.J."/>
            <person name="Fedrigo O."/>
            <person name="Jarvis E.D."/>
            <person name="Hiller M."/>
            <person name="Vernes S.C."/>
            <person name="Myers E.W."/>
            <person name="Teeling E.C."/>
        </authorList>
    </citation>
    <scope>NUCLEOTIDE SEQUENCE [LARGE SCALE GENOMIC DNA]</scope>
    <source>
        <strain evidence="1">MMolMol1</strain>
        <tissue evidence="1">Muscle</tissue>
    </source>
</reference>
<organism evidence="1 2">
    <name type="scientific">Molossus molossus</name>
    <name type="common">Pallas' mastiff bat</name>
    <name type="synonym">Vespertilio molossus</name>
    <dbReference type="NCBI Taxonomy" id="27622"/>
    <lineage>
        <taxon>Eukaryota</taxon>
        <taxon>Metazoa</taxon>
        <taxon>Chordata</taxon>
        <taxon>Craniata</taxon>
        <taxon>Vertebrata</taxon>
        <taxon>Euteleostomi</taxon>
        <taxon>Mammalia</taxon>
        <taxon>Eutheria</taxon>
        <taxon>Laurasiatheria</taxon>
        <taxon>Chiroptera</taxon>
        <taxon>Yangochiroptera</taxon>
        <taxon>Molossidae</taxon>
        <taxon>Molossus</taxon>
    </lineage>
</organism>
<dbReference type="Proteomes" id="UP000550707">
    <property type="component" value="Unassembled WGS sequence"/>
</dbReference>
<sequence>MATLSENCAMDVLKLTVPSGAPWEFLNTAHGIFAEAPRGISYKPPWKSCCMFGVRPGFSCQLCLFLVSSFPRLTASSLTCGSTGTFALTFCVAVCCLVGSHRHIVGALLDMLLTLHRFLTHSHS</sequence>
<evidence type="ECO:0000313" key="2">
    <source>
        <dbReference type="Proteomes" id="UP000550707"/>
    </source>
</evidence>
<dbReference type="AlphaFoldDB" id="A0A7J8JV47"/>
<protein>
    <submittedName>
        <fullName evidence="1">Uncharacterized protein</fullName>
    </submittedName>
</protein>
<keyword evidence="2" id="KW-1185">Reference proteome</keyword>
<accession>A0A7J8JV47</accession>
<dbReference type="InParanoid" id="A0A7J8JV47"/>